<reference evidence="1" key="1">
    <citation type="submission" date="2022-10" db="EMBL/GenBank/DDBJ databases">
        <title>Complete Genome of Trichothecium roseum strain YXFP-22015, a Plant Pathogen Isolated from Citrus.</title>
        <authorList>
            <person name="Wang Y."/>
            <person name="Zhu L."/>
        </authorList>
    </citation>
    <scope>NUCLEOTIDE SEQUENCE</scope>
    <source>
        <strain evidence="1">YXFP-22015</strain>
    </source>
</reference>
<evidence type="ECO:0000313" key="2">
    <source>
        <dbReference type="Proteomes" id="UP001163324"/>
    </source>
</evidence>
<sequence>MSPVQKYFSTVHVWFCIIDQTTFEAALDSALDNGVDTEPLYETLVSASKPPEMAILVLCMYLLTQSADTWDTEYVFGPVYEVAKRTLAISTCLSDPSVQMTQCAALLALFDFGHGRSTHAYHGLSQAAALARLIGMKPGKYGSSETCIPSEQRASLGNIWWGLFILDQYVHLDVRIRDLPLIMETPHANDLLPTRCAYWGLRDPSMGKALAADTPLATSLATFQRSAQASILLNRAHRWSREMIASGHLPSVKVVATLDQSIRDLLNAMMNQDERWEAFCDSFAMCLCSMFIIFRPYLEDSNSSQRQMVKEPVGENIEKATVNTDFAIQFVTDLSLSFNDHLEKHPSWLTNLAPPAIMSCVLAFEAIAVMDSKFEKKYKDISGINASLKTFSKRWRVGLQHLRSE</sequence>
<keyword evidence="2" id="KW-1185">Reference proteome</keyword>
<protein>
    <submittedName>
        <fullName evidence="1">Uncharacterized protein</fullName>
    </submittedName>
</protein>
<gene>
    <name evidence="1" type="ORF">N3K66_007667</name>
</gene>
<dbReference type="Proteomes" id="UP001163324">
    <property type="component" value="Chromosome 7"/>
</dbReference>
<name>A0ACC0UVW7_9HYPO</name>
<accession>A0ACC0UVW7</accession>
<proteinExistence type="predicted"/>
<evidence type="ECO:0000313" key="1">
    <source>
        <dbReference type="EMBL" id="KAI9897811.1"/>
    </source>
</evidence>
<comment type="caution">
    <text evidence="1">The sequence shown here is derived from an EMBL/GenBank/DDBJ whole genome shotgun (WGS) entry which is preliminary data.</text>
</comment>
<organism evidence="1 2">
    <name type="scientific">Trichothecium roseum</name>
    <dbReference type="NCBI Taxonomy" id="47278"/>
    <lineage>
        <taxon>Eukaryota</taxon>
        <taxon>Fungi</taxon>
        <taxon>Dikarya</taxon>
        <taxon>Ascomycota</taxon>
        <taxon>Pezizomycotina</taxon>
        <taxon>Sordariomycetes</taxon>
        <taxon>Hypocreomycetidae</taxon>
        <taxon>Hypocreales</taxon>
        <taxon>Hypocreales incertae sedis</taxon>
        <taxon>Trichothecium</taxon>
    </lineage>
</organism>
<dbReference type="EMBL" id="CM047946">
    <property type="protein sequence ID" value="KAI9897811.1"/>
    <property type="molecule type" value="Genomic_DNA"/>
</dbReference>